<proteinExistence type="inferred from homology"/>
<dbReference type="SUPFAM" id="SSF51126">
    <property type="entry name" value="Pectin lyase-like"/>
    <property type="match status" value="1"/>
</dbReference>
<dbReference type="InterPro" id="IPR051801">
    <property type="entry name" value="GH28_Enzymes"/>
</dbReference>
<keyword evidence="3 4" id="KW-0326">Glycosidase</keyword>
<reference evidence="5 6" key="1">
    <citation type="submission" date="2011-02" db="EMBL/GenBank/DDBJ databases">
        <title>The Genome Sequence of Sphaeroforma arctica JP610.</title>
        <authorList>
            <consortium name="The Broad Institute Genome Sequencing Platform"/>
            <person name="Russ C."/>
            <person name="Cuomo C."/>
            <person name="Young S.K."/>
            <person name="Zeng Q."/>
            <person name="Gargeya S."/>
            <person name="Alvarado L."/>
            <person name="Berlin A."/>
            <person name="Chapman S.B."/>
            <person name="Chen Z."/>
            <person name="Freedman E."/>
            <person name="Gellesch M."/>
            <person name="Goldberg J."/>
            <person name="Griggs A."/>
            <person name="Gujja S."/>
            <person name="Heilman E."/>
            <person name="Heiman D."/>
            <person name="Howarth C."/>
            <person name="Mehta T."/>
            <person name="Neiman D."/>
            <person name="Pearson M."/>
            <person name="Roberts A."/>
            <person name="Saif S."/>
            <person name="Shea T."/>
            <person name="Shenoy N."/>
            <person name="Sisk P."/>
            <person name="Stolte C."/>
            <person name="Sykes S."/>
            <person name="White J."/>
            <person name="Yandava C."/>
            <person name="Burger G."/>
            <person name="Gray M.W."/>
            <person name="Holland P.W.H."/>
            <person name="King N."/>
            <person name="Lang F.B.F."/>
            <person name="Roger A.J."/>
            <person name="Ruiz-Trillo I."/>
            <person name="Haas B."/>
            <person name="Nusbaum C."/>
            <person name="Birren B."/>
        </authorList>
    </citation>
    <scope>NUCLEOTIDE SEQUENCE [LARGE SCALE GENOMIC DNA]</scope>
    <source>
        <strain evidence="5 6">JP610</strain>
    </source>
</reference>
<dbReference type="eggNOG" id="ENOG502QPPR">
    <property type="taxonomic scope" value="Eukaryota"/>
</dbReference>
<dbReference type="InterPro" id="IPR000743">
    <property type="entry name" value="Glyco_hydro_28"/>
</dbReference>
<sequence length="337" mass="37012">MTKKHASLINIGRCLELSSAPSNVGGKSKKLDDMCLDWEKNRNVTIEGDGTIDGAGMAWWEEKGALRPTLVGPIFVDGLVLHGIKLINSAFWTVHPLFCNDVSITDVDINAPSDSPNTDGIDPDSCTNVYIARCKISVGDDCIAIKSGRDAAARRIGKPTQNVLVEDMAFGQCHGLTIGSEMSGGVQNVTIRNSVSTNSKRGYPLIRIKTRQGRGSYVRDVTFSNITADFATYLMRVDMFYPPQPARGKYPIISDITVKDITLQRAFGVWLFECLDTAPCRNFHLEGNSVTTFDKGFYGKNVYGTATNNEPAIELNPMQGSMQMQLDEELEKAARKE</sequence>
<evidence type="ECO:0000256" key="3">
    <source>
        <dbReference type="ARBA" id="ARBA00023295"/>
    </source>
</evidence>
<dbReference type="InterPro" id="IPR011050">
    <property type="entry name" value="Pectin_lyase_fold/virulence"/>
</dbReference>
<evidence type="ECO:0008006" key="7">
    <source>
        <dbReference type="Google" id="ProtNLM"/>
    </source>
</evidence>
<evidence type="ECO:0000313" key="5">
    <source>
        <dbReference type="EMBL" id="KNC74132.1"/>
    </source>
</evidence>
<dbReference type="STRING" id="667725.A0A0L0FBK0"/>
<dbReference type="GO" id="GO:0004650">
    <property type="term" value="F:polygalacturonase activity"/>
    <property type="evidence" value="ECO:0007669"/>
    <property type="project" value="InterPro"/>
</dbReference>
<keyword evidence="2 4" id="KW-0378">Hydrolase</keyword>
<evidence type="ECO:0000313" key="6">
    <source>
        <dbReference type="Proteomes" id="UP000054560"/>
    </source>
</evidence>
<dbReference type="RefSeq" id="XP_014148034.1">
    <property type="nucleotide sequence ID" value="XM_014292559.1"/>
</dbReference>
<organism evidence="5 6">
    <name type="scientific">Sphaeroforma arctica JP610</name>
    <dbReference type="NCBI Taxonomy" id="667725"/>
    <lineage>
        <taxon>Eukaryota</taxon>
        <taxon>Ichthyosporea</taxon>
        <taxon>Ichthyophonida</taxon>
        <taxon>Sphaeroforma</taxon>
    </lineage>
</organism>
<dbReference type="GO" id="GO:0005975">
    <property type="term" value="P:carbohydrate metabolic process"/>
    <property type="evidence" value="ECO:0007669"/>
    <property type="project" value="InterPro"/>
</dbReference>
<accession>A0A0L0FBK0</accession>
<dbReference type="OrthoDB" id="1700829at2759"/>
<dbReference type="Gene3D" id="2.160.20.10">
    <property type="entry name" value="Single-stranded right-handed beta-helix, Pectin lyase-like"/>
    <property type="match status" value="1"/>
</dbReference>
<dbReference type="GeneID" id="25913815"/>
<dbReference type="Pfam" id="PF00295">
    <property type="entry name" value="Glyco_hydro_28"/>
    <property type="match status" value="1"/>
</dbReference>
<dbReference type="PANTHER" id="PTHR31339">
    <property type="entry name" value="PECTIN LYASE-RELATED"/>
    <property type="match status" value="1"/>
</dbReference>
<dbReference type="Proteomes" id="UP000054560">
    <property type="component" value="Unassembled WGS sequence"/>
</dbReference>
<evidence type="ECO:0000256" key="2">
    <source>
        <dbReference type="ARBA" id="ARBA00022801"/>
    </source>
</evidence>
<dbReference type="SMART" id="SM00710">
    <property type="entry name" value="PbH1"/>
    <property type="match status" value="5"/>
</dbReference>
<evidence type="ECO:0000256" key="1">
    <source>
        <dbReference type="ARBA" id="ARBA00008834"/>
    </source>
</evidence>
<keyword evidence="6" id="KW-1185">Reference proteome</keyword>
<dbReference type="InterPro" id="IPR006626">
    <property type="entry name" value="PbH1"/>
</dbReference>
<dbReference type="AlphaFoldDB" id="A0A0L0FBK0"/>
<evidence type="ECO:0000256" key="4">
    <source>
        <dbReference type="RuleBase" id="RU361169"/>
    </source>
</evidence>
<protein>
    <recommendedName>
        <fullName evidence="7">Polygalacturonase</fullName>
    </recommendedName>
</protein>
<gene>
    <name evidence="5" type="ORF">SARC_13311</name>
</gene>
<dbReference type="InterPro" id="IPR012334">
    <property type="entry name" value="Pectin_lyas_fold"/>
</dbReference>
<dbReference type="EMBL" id="KQ244722">
    <property type="protein sequence ID" value="KNC74132.1"/>
    <property type="molecule type" value="Genomic_DNA"/>
</dbReference>
<dbReference type="PANTHER" id="PTHR31339:SF9">
    <property type="entry name" value="PLASMIN AND FIBRONECTIN-BINDING PROTEIN A"/>
    <property type="match status" value="1"/>
</dbReference>
<comment type="similarity">
    <text evidence="1 4">Belongs to the glycosyl hydrolase 28 family.</text>
</comment>
<name>A0A0L0FBK0_9EUKA</name>